<dbReference type="SUPFAM" id="SSF53649">
    <property type="entry name" value="Alkaline phosphatase-like"/>
    <property type="match status" value="1"/>
</dbReference>
<evidence type="ECO:0000313" key="4">
    <source>
        <dbReference type="EMBL" id="KQB01385.1"/>
    </source>
</evidence>
<dbReference type="OrthoDB" id="9803751at2"/>
<dbReference type="InterPro" id="IPR017850">
    <property type="entry name" value="Alkaline_phosphatase_core_sf"/>
</dbReference>
<dbReference type="AlphaFoldDB" id="A0A0Q0VFV9"/>
<reference evidence="4 5" key="1">
    <citation type="journal article" date="2015" name="Genome Biol. Evol.">
        <title>The Dynamics of Genetic Interactions between Vibrio metoecus and Vibrio cholerae, Two Close Relatives Co-Occurring in the Environment.</title>
        <authorList>
            <person name="Orata F.D."/>
            <person name="Kirchberger P.C."/>
            <person name="Meheust R."/>
            <person name="Barlow E.J."/>
            <person name="Tarr C.L."/>
            <person name="Boucher Y."/>
        </authorList>
    </citation>
    <scope>NUCLEOTIDE SEQUENCE [LARGE SCALE GENOMIC DNA]</scope>
    <source>
        <strain evidence="4 5">YB5B04</strain>
    </source>
</reference>
<comment type="caution">
    <text evidence="4">The sequence shown here is derived from an EMBL/GenBank/DDBJ whole genome shotgun (WGS) entry which is preliminary data.</text>
</comment>
<dbReference type="RefSeq" id="WP_055064664.1">
    <property type="nucleotide sequence ID" value="NZ_LBGP01000012.1"/>
</dbReference>
<feature type="domain" description="Sulfatase N-terminal" evidence="3">
    <location>
        <begin position="4"/>
        <end position="356"/>
    </location>
</feature>
<evidence type="ECO:0000256" key="1">
    <source>
        <dbReference type="ARBA" id="ARBA00008779"/>
    </source>
</evidence>
<dbReference type="PANTHER" id="PTHR42693">
    <property type="entry name" value="ARYLSULFATASE FAMILY MEMBER"/>
    <property type="match status" value="1"/>
</dbReference>
<gene>
    <name evidence="4" type="ORF">XV92_09275</name>
</gene>
<name>A0A0Q0VFV9_VIBMT</name>
<dbReference type="Proteomes" id="UP000050491">
    <property type="component" value="Unassembled WGS sequence"/>
</dbReference>
<evidence type="ECO:0000256" key="2">
    <source>
        <dbReference type="ARBA" id="ARBA00022801"/>
    </source>
</evidence>
<dbReference type="Gene3D" id="3.30.1120.10">
    <property type="match status" value="1"/>
</dbReference>
<comment type="similarity">
    <text evidence="1">Belongs to the sulfatase family.</text>
</comment>
<dbReference type="CDD" id="cd16034">
    <property type="entry name" value="sulfatase_like"/>
    <property type="match status" value="1"/>
</dbReference>
<protein>
    <submittedName>
        <fullName evidence="4">Arylsulfatase</fullName>
    </submittedName>
</protein>
<dbReference type="Gene3D" id="3.40.720.10">
    <property type="entry name" value="Alkaline Phosphatase, subunit A"/>
    <property type="match status" value="1"/>
</dbReference>
<sequence length="495" mass="55825">MKKPNLLYVFPDQWRVMALSIWQHAAYRPFCSGEPDPVITPALDNFIQQATLLTHAVSNCPLCSPHRGSLFTGQYPNKSGVPLNCHSLRPISNLPTDAECFTDVLSQAGYHIGYIGKWHLDYPTPNAPDKLGCYVEEQFPVWDSYTEPERRHRIDYWYGYGTFDEHRNPHYYDTQGQRHQPKTWSAEHEADKAIAYLLNQHGERDAQKPFALFVSMNPPHSPYNSVDDCRESDLALYQAASNQELLVRQNADASISKADCARYYFANISGVDKEIGRIFQALEEIGEWDNTVVVFTSDHGETLCSHSLSDAKNVIYDEALRVPFVIKTGHQQQSTISQTLLSSPDIMPTILALLGVPVADPLSIDGRDLSCVITQPLAHPASPDCALYLRNQDGEKNALGEVIAYFPQSRGIRTLRHTLALEINRQAELIATQLFDNQTDPYQLTNLPFEPQDSFVKPLLQLMAEELHRIQDPWAEQGILASLLPYPVQSTKDNS</sequence>
<dbReference type="GO" id="GO:0004065">
    <property type="term" value="F:arylsulfatase activity"/>
    <property type="evidence" value="ECO:0007669"/>
    <property type="project" value="TreeGrafter"/>
</dbReference>
<evidence type="ECO:0000259" key="3">
    <source>
        <dbReference type="Pfam" id="PF00884"/>
    </source>
</evidence>
<dbReference type="PANTHER" id="PTHR42693:SF53">
    <property type="entry name" value="ENDO-4-O-SULFATASE"/>
    <property type="match status" value="1"/>
</dbReference>
<organism evidence="4 5">
    <name type="scientific">Vibrio metoecus</name>
    <dbReference type="NCBI Taxonomy" id="1481663"/>
    <lineage>
        <taxon>Bacteria</taxon>
        <taxon>Pseudomonadati</taxon>
        <taxon>Pseudomonadota</taxon>
        <taxon>Gammaproteobacteria</taxon>
        <taxon>Vibrionales</taxon>
        <taxon>Vibrionaceae</taxon>
        <taxon>Vibrio</taxon>
    </lineage>
</organism>
<proteinExistence type="inferred from homology"/>
<dbReference type="EMBL" id="LBGP01000012">
    <property type="protein sequence ID" value="KQB01385.1"/>
    <property type="molecule type" value="Genomic_DNA"/>
</dbReference>
<evidence type="ECO:0000313" key="5">
    <source>
        <dbReference type="Proteomes" id="UP000050491"/>
    </source>
</evidence>
<dbReference type="PATRIC" id="fig|1481663.12.peg.610"/>
<dbReference type="InterPro" id="IPR000917">
    <property type="entry name" value="Sulfatase_N"/>
</dbReference>
<keyword evidence="2" id="KW-0378">Hydrolase</keyword>
<accession>A0A0Q0VFV9</accession>
<dbReference type="InterPro" id="IPR050738">
    <property type="entry name" value="Sulfatase"/>
</dbReference>
<dbReference type="Pfam" id="PF00884">
    <property type="entry name" value="Sulfatase"/>
    <property type="match status" value="1"/>
</dbReference>